<evidence type="ECO:0000313" key="10">
    <source>
        <dbReference type="Proteomes" id="UP000694523"/>
    </source>
</evidence>
<feature type="compositionally biased region" description="Low complexity" evidence="8">
    <location>
        <begin position="322"/>
        <end position="340"/>
    </location>
</feature>
<feature type="compositionally biased region" description="Low complexity" evidence="8">
    <location>
        <begin position="352"/>
        <end position="399"/>
    </location>
</feature>
<sequence length="533" mass="55636">MSSLSDQHSSNPFSEYSELCKVPTMSAAGPPPPWDWQDMGAPRGLGGSLAGGGLTDEDKLCFGVNADLKVPGGVRGMSTSPSLGNASLGSAGESPDSLSSSPSPSPAQMSSQGGVSSPSTMPRAMEESPTEGISPSESWDNADFPQSSPKVAMPQVASKYCAESSGDALTGAESLLAGGMVEGSTGDNSEEEDMEEVEEDLEPCFMGRAQLQRKAMRRAMSECTHLSVPSSLDLTDKYPGGDGGDGLDQLVSPVVPGGPRRSPHSMKRSLTVAEDQPPTPPPVLSAAGTAHLDLRQSYFCFSLANPFFKLSFSSFITMAKTRPTSTTAPPTGAATAKRPALSSSTTDKKAPTARAPTAAKPSSATKPTAPRTSRPTSTTATAATTTATRTTTTRTTATRTTTAPDIRNIRSKIGSTDNMKHQPGGGKVQIVSKKLDFSHVTSRLGSKDNLKHVPGGGNVQITNKKVDMSKVTAKCGSKDNIKHKPGADLKIESHKVNFKDTAQPKVGSLDNVSHTPGGGSVKVRHRVLRHISF</sequence>
<reference evidence="9" key="2">
    <citation type="submission" date="2025-09" db="UniProtKB">
        <authorList>
            <consortium name="Ensembl"/>
        </authorList>
    </citation>
    <scope>IDENTIFICATION</scope>
</reference>
<name>A0A8C6SZS1_9GOBI</name>
<dbReference type="GO" id="GO:0000226">
    <property type="term" value="P:microtubule cytoskeleton organization"/>
    <property type="evidence" value="ECO:0007669"/>
    <property type="project" value="TreeGrafter"/>
</dbReference>
<keyword evidence="10" id="KW-1185">Reference proteome</keyword>
<evidence type="ECO:0000256" key="8">
    <source>
        <dbReference type="SAM" id="MobiDB-lite"/>
    </source>
</evidence>
<feature type="region of interest" description="Disordered" evidence="8">
    <location>
        <begin position="252"/>
        <end position="284"/>
    </location>
</feature>
<comment type="subcellular location">
    <subcellularLocation>
        <location evidence="1 7">Cytoplasm</location>
        <location evidence="1 7">Cytoskeleton</location>
    </subcellularLocation>
</comment>
<dbReference type="PANTHER" id="PTHR11501">
    <property type="entry name" value="MICROTUBULE-ASSOCIATED PROTEIN"/>
    <property type="match status" value="1"/>
</dbReference>
<feature type="compositionally biased region" description="Acidic residues" evidence="8">
    <location>
        <begin position="188"/>
        <end position="198"/>
    </location>
</feature>
<dbReference type="GO" id="GO:0008017">
    <property type="term" value="F:microtubule binding"/>
    <property type="evidence" value="ECO:0007669"/>
    <property type="project" value="InterPro"/>
</dbReference>
<proteinExistence type="predicted"/>
<organism evidence="9 10">
    <name type="scientific">Neogobius melanostomus</name>
    <name type="common">round goby</name>
    <dbReference type="NCBI Taxonomy" id="47308"/>
    <lineage>
        <taxon>Eukaryota</taxon>
        <taxon>Metazoa</taxon>
        <taxon>Chordata</taxon>
        <taxon>Craniata</taxon>
        <taxon>Vertebrata</taxon>
        <taxon>Euteleostomi</taxon>
        <taxon>Actinopterygii</taxon>
        <taxon>Neopterygii</taxon>
        <taxon>Teleostei</taxon>
        <taxon>Neoteleostei</taxon>
        <taxon>Acanthomorphata</taxon>
        <taxon>Gobiaria</taxon>
        <taxon>Gobiiformes</taxon>
        <taxon>Gobioidei</taxon>
        <taxon>Gobiidae</taxon>
        <taxon>Benthophilinae</taxon>
        <taxon>Neogobiini</taxon>
        <taxon>Neogobius</taxon>
    </lineage>
</organism>
<dbReference type="AlphaFoldDB" id="A0A8C6SZS1"/>
<keyword evidence="2 7" id="KW-0963">Cytoplasm</keyword>
<evidence type="ECO:0000256" key="5">
    <source>
        <dbReference type="ARBA" id="ARBA00022737"/>
    </source>
</evidence>
<dbReference type="PROSITE" id="PS51491">
    <property type="entry name" value="TAU_MAP_2"/>
    <property type="match status" value="4"/>
</dbReference>
<feature type="compositionally biased region" description="Polar residues" evidence="8">
    <location>
        <begin position="131"/>
        <end position="149"/>
    </location>
</feature>
<keyword evidence="3" id="KW-0597">Phosphoprotein</keyword>
<evidence type="ECO:0000256" key="1">
    <source>
        <dbReference type="ARBA" id="ARBA00004245"/>
    </source>
</evidence>
<evidence type="ECO:0000256" key="6">
    <source>
        <dbReference type="ARBA" id="ARBA00023212"/>
    </source>
</evidence>
<dbReference type="Ensembl" id="ENSNMLT00000015362.1">
    <property type="protein sequence ID" value="ENSNMLP00000013661.1"/>
    <property type="gene ID" value="ENSNMLG00000009146.1"/>
</dbReference>
<dbReference type="PROSITE" id="PS00229">
    <property type="entry name" value="TAU_MAP_1"/>
    <property type="match status" value="2"/>
</dbReference>
<dbReference type="Proteomes" id="UP000694523">
    <property type="component" value="Unplaced"/>
</dbReference>
<feature type="compositionally biased region" description="Low complexity" evidence="8">
    <location>
        <begin position="89"/>
        <end position="114"/>
    </location>
</feature>
<dbReference type="InterPro" id="IPR001084">
    <property type="entry name" value="MAP_tubulin-bd_rpt"/>
</dbReference>
<feature type="compositionally biased region" description="Polar residues" evidence="8">
    <location>
        <begin position="77"/>
        <end position="88"/>
    </location>
</feature>
<evidence type="ECO:0000256" key="2">
    <source>
        <dbReference type="ARBA" id="ARBA00022490"/>
    </source>
</evidence>
<dbReference type="GO" id="GO:0043005">
    <property type="term" value="C:neuron projection"/>
    <property type="evidence" value="ECO:0007669"/>
    <property type="project" value="TreeGrafter"/>
</dbReference>
<evidence type="ECO:0000256" key="4">
    <source>
        <dbReference type="ARBA" id="ARBA00022701"/>
    </source>
</evidence>
<feature type="region of interest" description="Disordered" evidence="8">
    <location>
        <begin position="23"/>
        <end position="56"/>
    </location>
</feature>
<evidence type="ECO:0000256" key="7">
    <source>
        <dbReference type="RuleBase" id="RU000686"/>
    </source>
</evidence>
<dbReference type="GO" id="GO:0005874">
    <property type="term" value="C:microtubule"/>
    <property type="evidence" value="ECO:0007669"/>
    <property type="project" value="UniProtKB-KW"/>
</dbReference>
<reference evidence="9" key="1">
    <citation type="submission" date="2025-08" db="UniProtKB">
        <authorList>
            <consortium name="Ensembl"/>
        </authorList>
    </citation>
    <scope>IDENTIFICATION</scope>
</reference>
<evidence type="ECO:0000313" key="9">
    <source>
        <dbReference type="Ensembl" id="ENSNMLP00000013661.1"/>
    </source>
</evidence>
<dbReference type="GO" id="GO:0031175">
    <property type="term" value="P:neuron projection development"/>
    <property type="evidence" value="ECO:0007669"/>
    <property type="project" value="TreeGrafter"/>
</dbReference>
<keyword evidence="4 7" id="KW-0493">Microtubule</keyword>
<keyword evidence="6 7" id="KW-0206">Cytoskeleton</keyword>
<dbReference type="InterPro" id="IPR027324">
    <property type="entry name" value="MAP2/MAP4/Tau"/>
</dbReference>
<feature type="region of interest" description="Disordered" evidence="8">
    <location>
        <begin position="179"/>
        <end position="198"/>
    </location>
</feature>
<feature type="region of interest" description="Disordered" evidence="8">
    <location>
        <begin position="322"/>
        <end position="399"/>
    </location>
</feature>
<dbReference type="Pfam" id="PF00418">
    <property type="entry name" value="Tubulin-binding"/>
    <property type="match status" value="4"/>
</dbReference>
<accession>A0A8C6SZS1</accession>
<keyword evidence="5" id="KW-0677">Repeat</keyword>
<feature type="compositionally biased region" description="Gly residues" evidence="8">
    <location>
        <begin position="43"/>
        <end position="54"/>
    </location>
</feature>
<protein>
    <recommendedName>
        <fullName evidence="7">Microtubule-associated protein</fullName>
    </recommendedName>
</protein>
<evidence type="ECO:0000256" key="3">
    <source>
        <dbReference type="ARBA" id="ARBA00022553"/>
    </source>
</evidence>
<dbReference type="PANTHER" id="PTHR11501:SF16">
    <property type="entry name" value="MICROTUBULE-ASSOCIATED PROTEIN 4"/>
    <property type="match status" value="1"/>
</dbReference>
<feature type="region of interest" description="Disordered" evidence="8">
    <location>
        <begin position="70"/>
        <end position="150"/>
    </location>
</feature>